<evidence type="ECO:0000313" key="2">
    <source>
        <dbReference type="Proteomes" id="UP000607397"/>
    </source>
</evidence>
<dbReference type="EMBL" id="WVIC01000002">
    <property type="protein sequence ID" value="NCJ05209.1"/>
    <property type="molecule type" value="Genomic_DNA"/>
</dbReference>
<dbReference type="Proteomes" id="UP000607397">
    <property type="component" value="Unassembled WGS sequence"/>
</dbReference>
<evidence type="ECO:0000313" key="1">
    <source>
        <dbReference type="EMBL" id="NCJ05209.1"/>
    </source>
</evidence>
<dbReference type="AlphaFoldDB" id="A0A8K2AGS3"/>
<name>A0A8K2AGS3_9CYAN</name>
<reference evidence="1" key="1">
    <citation type="submission" date="2019-12" db="EMBL/GenBank/DDBJ databases">
        <title>High-Quality draft genome sequences of three cyanobacteria isolated from the limestone walls of the Old Cathedral of Coimbra.</title>
        <authorList>
            <person name="Tiago I."/>
            <person name="Soares F."/>
            <person name="Portugal A."/>
        </authorList>
    </citation>
    <scope>NUCLEOTIDE SEQUENCE [LARGE SCALE GENOMIC DNA]</scope>
    <source>
        <strain evidence="1">C</strain>
    </source>
</reference>
<protein>
    <submittedName>
        <fullName evidence="1">Uncharacterized protein</fullName>
    </submittedName>
</protein>
<organism evidence="1 2">
    <name type="scientific">Petrachloros mirabilis ULC683</name>
    <dbReference type="NCBI Taxonomy" id="2781853"/>
    <lineage>
        <taxon>Bacteria</taxon>
        <taxon>Bacillati</taxon>
        <taxon>Cyanobacteriota</taxon>
        <taxon>Cyanophyceae</taxon>
        <taxon>Synechococcales</taxon>
        <taxon>Petrachlorosaceae</taxon>
        <taxon>Petrachloros</taxon>
        <taxon>Petrachloros mirabilis</taxon>
    </lineage>
</organism>
<sequence length="149" mass="16406">MVKTAQTITVAGQLLTVEPFTDYAMQFLAGLYSDENELIYDLKIHSQCLELITESICALPASLVKISKNGRYVWQQSLSAFAELVGGLTLCYWRWIAQEATGQAKDNAEALVKSLEGQLQGLQPQTQVAQSRAEIEAEIARLQALRAGD</sequence>
<keyword evidence="2" id="KW-1185">Reference proteome</keyword>
<comment type="caution">
    <text evidence="1">The sequence shown here is derived from an EMBL/GenBank/DDBJ whole genome shotgun (WGS) entry which is preliminary data.</text>
</comment>
<gene>
    <name evidence="1" type="ORF">GS597_01470</name>
</gene>
<dbReference type="RefSeq" id="WP_161823689.1">
    <property type="nucleotide sequence ID" value="NZ_WVIC01000002.1"/>
</dbReference>
<accession>A0A8K2AGS3</accession>
<proteinExistence type="predicted"/>